<dbReference type="EMBL" id="LT554985">
    <property type="protein sequence ID" value="SAM09162.1"/>
    <property type="molecule type" value="Genomic_DNA"/>
</dbReference>
<dbReference type="Proteomes" id="UP000078561">
    <property type="component" value="Unassembled WGS sequence"/>
</dbReference>
<evidence type="ECO:0000256" key="1">
    <source>
        <dbReference type="SAM" id="MobiDB-lite"/>
    </source>
</evidence>
<organism evidence="2">
    <name type="scientific">Absidia glauca</name>
    <name type="common">Pin mould</name>
    <dbReference type="NCBI Taxonomy" id="4829"/>
    <lineage>
        <taxon>Eukaryota</taxon>
        <taxon>Fungi</taxon>
        <taxon>Fungi incertae sedis</taxon>
        <taxon>Mucoromycota</taxon>
        <taxon>Mucoromycotina</taxon>
        <taxon>Mucoromycetes</taxon>
        <taxon>Mucorales</taxon>
        <taxon>Cunninghamellaceae</taxon>
        <taxon>Absidia</taxon>
    </lineage>
</organism>
<gene>
    <name evidence="2" type="primary">ABSGL_14836.1 scaffold 14966</name>
</gene>
<dbReference type="InParanoid" id="A0A168SYH7"/>
<keyword evidence="3" id="KW-1185">Reference proteome</keyword>
<evidence type="ECO:0000313" key="3">
    <source>
        <dbReference type="Proteomes" id="UP000078561"/>
    </source>
</evidence>
<dbReference type="AlphaFoldDB" id="A0A168SYH7"/>
<protein>
    <submittedName>
        <fullName evidence="2">Uncharacterized protein</fullName>
    </submittedName>
</protein>
<reference evidence="2" key="1">
    <citation type="submission" date="2016-04" db="EMBL/GenBank/DDBJ databases">
        <authorList>
            <person name="Evans L.H."/>
            <person name="Alamgir A."/>
            <person name="Owens N."/>
            <person name="Weber N.D."/>
            <person name="Virtaneva K."/>
            <person name="Barbian K."/>
            <person name="Babar A."/>
            <person name="Rosenke K."/>
        </authorList>
    </citation>
    <scope>NUCLEOTIDE SEQUENCE [LARGE SCALE GENOMIC DNA]</scope>
    <source>
        <strain evidence="2">CBS 101.48</strain>
    </source>
</reference>
<name>A0A168SYH7_ABSGL</name>
<accession>A0A168SYH7</accession>
<sequence>MPLFQNRDQLGSIRVSPPPGWYADRKGDTVTAFINTVLPCSHFGNTDLLQRHLENQKGTYTCRLYLILFPVLGVPVTWRTLLTAEKKEKVRFLHKVSLLTFDNWIENTSFVGLPTSSNLCMKHTRSGGREGRRGKKWHQRRK</sequence>
<feature type="region of interest" description="Disordered" evidence="1">
    <location>
        <begin position="122"/>
        <end position="142"/>
    </location>
</feature>
<proteinExistence type="predicted"/>
<evidence type="ECO:0000313" key="2">
    <source>
        <dbReference type="EMBL" id="SAM09162.1"/>
    </source>
</evidence>